<sequence length="87" mass="10419">MDSPWKLFIRRHVHTPLFSFNPIFRCTLYNAVLTSCYLINRMIHLPFRIRFLIQCFLIHIYTLFPCVFGSICSVHNFLFDNHGIRAN</sequence>
<evidence type="ECO:0000313" key="2">
    <source>
        <dbReference type="EMBL" id="JAP16239.1"/>
    </source>
</evidence>
<keyword evidence="1" id="KW-0472">Membrane</keyword>
<protein>
    <submittedName>
        <fullName evidence="2">Putative ovule protein</fullName>
    </submittedName>
</protein>
<feature type="transmembrane region" description="Helical" evidence="1">
    <location>
        <begin position="51"/>
        <end position="71"/>
    </location>
</feature>
<evidence type="ECO:0000256" key="1">
    <source>
        <dbReference type="SAM" id="Phobius"/>
    </source>
</evidence>
<proteinExistence type="predicted"/>
<organism evidence="2">
    <name type="scientific">Solanum chacoense</name>
    <name type="common">Chaco potato</name>
    <dbReference type="NCBI Taxonomy" id="4108"/>
    <lineage>
        <taxon>Eukaryota</taxon>
        <taxon>Viridiplantae</taxon>
        <taxon>Streptophyta</taxon>
        <taxon>Embryophyta</taxon>
        <taxon>Tracheophyta</taxon>
        <taxon>Spermatophyta</taxon>
        <taxon>Magnoliopsida</taxon>
        <taxon>eudicotyledons</taxon>
        <taxon>Gunneridae</taxon>
        <taxon>Pentapetalae</taxon>
        <taxon>asterids</taxon>
        <taxon>lamiids</taxon>
        <taxon>Solanales</taxon>
        <taxon>Solanaceae</taxon>
        <taxon>Solanoideae</taxon>
        <taxon>Solaneae</taxon>
        <taxon>Solanum</taxon>
    </lineage>
</organism>
<accession>A0A0V0H790</accession>
<name>A0A0V0H790_SOLCH</name>
<dbReference type="AlphaFoldDB" id="A0A0V0H790"/>
<keyword evidence="1" id="KW-0812">Transmembrane</keyword>
<reference evidence="2" key="1">
    <citation type="submission" date="2015-12" db="EMBL/GenBank/DDBJ databases">
        <title>Gene expression during late stages of embryo sac development: a critical building block for successful pollen-pistil interactions.</title>
        <authorList>
            <person name="Liu Y."/>
            <person name="Joly V."/>
            <person name="Sabar M."/>
            <person name="Matton D.P."/>
        </authorList>
    </citation>
    <scope>NUCLEOTIDE SEQUENCE</scope>
</reference>
<dbReference type="EMBL" id="GEDG01024090">
    <property type="protein sequence ID" value="JAP16239.1"/>
    <property type="molecule type" value="Transcribed_RNA"/>
</dbReference>
<keyword evidence="1" id="KW-1133">Transmembrane helix</keyword>